<evidence type="ECO:0000256" key="1">
    <source>
        <dbReference type="SAM" id="Phobius"/>
    </source>
</evidence>
<organism evidence="2 3">
    <name type="scientific">Marinimicrococcus flavescens</name>
    <dbReference type="NCBI Taxonomy" id="3031815"/>
    <lineage>
        <taxon>Bacteria</taxon>
        <taxon>Pseudomonadati</taxon>
        <taxon>Pseudomonadota</taxon>
        <taxon>Alphaproteobacteria</taxon>
        <taxon>Geminicoccales</taxon>
        <taxon>Geminicoccaceae</taxon>
        <taxon>Marinimicrococcus</taxon>
    </lineage>
</organism>
<dbReference type="AlphaFoldDB" id="A0AAP3UZ02"/>
<dbReference type="Proteomes" id="UP001301140">
    <property type="component" value="Unassembled WGS sequence"/>
</dbReference>
<gene>
    <name evidence="2" type="ORF">PZ740_03255</name>
</gene>
<protein>
    <submittedName>
        <fullName evidence="2">Uncharacterized protein</fullName>
    </submittedName>
</protein>
<comment type="caution">
    <text evidence="2">The sequence shown here is derived from an EMBL/GenBank/DDBJ whole genome shotgun (WGS) entry which is preliminary data.</text>
</comment>
<keyword evidence="3" id="KW-1185">Reference proteome</keyword>
<dbReference type="EMBL" id="JARGEQ010000016">
    <property type="protein sequence ID" value="MDF1585399.1"/>
    <property type="molecule type" value="Genomic_DNA"/>
</dbReference>
<proteinExistence type="predicted"/>
<sequence>MTQLVAAATAMIPGDAADGAEERLSVPRAAVVVSLLSMGLWSAVVGIAVLVL</sequence>
<keyword evidence="1" id="KW-1133">Transmembrane helix</keyword>
<keyword evidence="1" id="KW-0812">Transmembrane</keyword>
<reference evidence="2 3" key="1">
    <citation type="submission" date="2023-03" db="EMBL/GenBank/DDBJ databases">
        <title>YIM 152171 draft genome.</title>
        <authorList>
            <person name="Yang Z."/>
        </authorList>
    </citation>
    <scope>NUCLEOTIDE SEQUENCE [LARGE SCALE GENOMIC DNA]</scope>
    <source>
        <strain evidence="2 3">YIM 152171</strain>
    </source>
</reference>
<keyword evidence="1" id="KW-0472">Membrane</keyword>
<accession>A0AAP3UZ02</accession>
<feature type="transmembrane region" description="Helical" evidence="1">
    <location>
        <begin position="26"/>
        <end position="51"/>
    </location>
</feature>
<evidence type="ECO:0000313" key="2">
    <source>
        <dbReference type="EMBL" id="MDF1585399.1"/>
    </source>
</evidence>
<name>A0AAP3UZ02_9PROT</name>
<evidence type="ECO:0000313" key="3">
    <source>
        <dbReference type="Proteomes" id="UP001301140"/>
    </source>
</evidence>
<dbReference type="RefSeq" id="WP_327787815.1">
    <property type="nucleotide sequence ID" value="NZ_JARGEQ010000016.1"/>
</dbReference>